<dbReference type="GO" id="GO:0043093">
    <property type="term" value="P:FtsZ-dependent cytokinesis"/>
    <property type="evidence" value="ECO:0007669"/>
    <property type="project" value="UniProtKB-UniRule"/>
</dbReference>
<dbReference type="InterPro" id="IPR003494">
    <property type="entry name" value="SHS2_FtsA"/>
</dbReference>
<dbReference type="RefSeq" id="WP_113743541.1">
    <property type="nucleotide sequence ID" value="NZ_UAPU01000007.1"/>
</dbReference>
<keyword evidence="1 5" id="KW-1003">Cell membrane</keyword>
<dbReference type="SUPFAM" id="SSF53067">
    <property type="entry name" value="Actin-like ATPase domain"/>
    <property type="match status" value="2"/>
</dbReference>
<comment type="similarity">
    <text evidence="5 6">Belongs to the FtsA/MreB family.</text>
</comment>
<dbReference type="HAMAP" id="MF_02033">
    <property type="entry name" value="FtsA"/>
    <property type="match status" value="1"/>
</dbReference>
<dbReference type="SMART" id="SM00842">
    <property type="entry name" value="FtsA"/>
    <property type="match status" value="1"/>
</dbReference>
<dbReference type="AlphaFoldDB" id="A0A2X0V4B6"/>
<name>A0A2X0V4B6_9GAMM</name>
<dbReference type="Gene3D" id="3.30.420.40">
    <property type="match status" value="1"/>
</dbReference>
<dbReference type="Gene3D" id="3.30.1490.110">
    <property type="match status" value="1"/>
</dbReference>
<keyword evidence="4 5" id="KW-0131">Cell cycle</keyword>
<dbReference type="GO" id="GO:0009898">
    <property type="term" value="C:cytoplasmic side of plasma membrane"/>
    <property type="evidence" value="ECO:0007669"/>
    <property type="project" value="UniProtKB-UniRule"/>
</dbReference>
<keyword evidence="9" id="KW-1185">Reference proteome</keyword>
<evidence type="ECO:0000259" key="7">
    <source>
        <dbReference type="SMART" id="SM00842"/>
    </source>
</evidence>
<proteinExistence type="inferred from homology"/>
<evidence type="ECO:0000256" key="4">
    <source>
        <dbReference type="ARBA" id="ARBA00023306"/>
    </source>
</evidence>
<keyword evidence="2 5" id="KW-0132">Cell division</keyword>
<reference evidence="8 9" key="1">
    <citation type="submission" date="2018-06" db="EMBL/GenBank/DDBJ databases">
        <authorList>
            <consortium name="Pathogen Informatics"/>
            <person name="Doyle S."/>
        </authorList>
    </citation>
    <scope>NUCLEOTIDE SEQUENCE [LARGE SCALE GENOMIC DNA]</scope>
    <source>
        <strain evidence="8 9">NCTC13093</strain>
    </source>
</reference>
<evidence type="ECO:0000256" key="3">
    <source>
        <dbReference type="ARBA" id="ARBA00023136"/>
    </source>
</evidence>
<dbReference type="InterPro" id="IPR020823">
    <property type="entry name" value="Cell_div_FtsA"/>
</dbReference>
<dbReference type="InterPro" id="IPR050696">
    <property type="entry name" value="FtsA/MreB"/>
</dbReference>
<dbReference type="Proteomes" id="UP000250086">
    <property type="component" value="Unassembled WGS sequence"/>
</dbReference>
<feature type="domain" description="SHS2" evidence="7">
    <location>
        <begin position="20"/>
        <end position="208"/>
    </location>
</feature>
<dbReference type="InterPro" id="IPR043129">
    <property type="entry name" value="ATPase_NBD"/>
</dbReference>
<keyword evidence="3 5" id="KW-0472">Membrane</keyword>
<comment type="subcellular location">
    <subcellularLocation>
        <location evidence="5">Cell membrane</location>
        <topology evidence="5">Peripheral membrane protein</topology>
        <orientation evidence="5">Cytoplasmic side</orientation>
    </subcellularLocation>
    <text evidence="5">Localizes to the Z ring in an FtsZ-dependent manner. Targeted to the membrane through a conserved C-terminal amphipathic helix.</text>
</comment>
<dbReference type="EMBL" id="UAPV01000001">
    <property type="protein sequence ID" value="SPT69359.1"/>
    <property type="molecule type" value="Genomic_DNA"/>
</dbReference>
<dbReference type="OrthoDB" id="9810567at2"/>
<gene>
    <name evidence="5 8" type="primary">ftsA</name>
    <name evidence="8" type="ORF">NCTC13093_00728</name>
</gene>
<evidence type="ECO:0000256" key="6">
    <source>
        <dbReference type="PIRNR" id="PIRNR003101"/>
    </source>
</evidence>
<dbReference type="PIRSF" id="PIRSF003101">
    <property type="entry name" value="FtsA"/>
    <property type="match status" value="1"/>
</dbReference>
<dbReference type="NCBIfam" id="TIGR01174">
    <property type="entry name" value="ftsA"/>
    <property type="match status" value="1"/>
</dbReference>
<dbReference type="PANTHER" id="PTHR32432:SF4">
    <property type="entry name" value="CELL DIVISION PROTEIN FTSA"/>
    <property type="match status" value="1"/>
</dbReference>
<dbReference type="Pfam" id="PF14450">
    <property type="entry name" value="FtsA"/>
    <property type="match status" value="1"/>
</dbReference>
<comment type="function">
    <text evidence="5 6">Cell division protein that is involved in the assembly of the Z ring. May serve as a membrane anchor for the Z ring.</text>
</comment>
<evidence type="ECO:0000256" key="2">
    <source>
        <dbReference type="ARBA" id="ARBA00022618"/>
    </source>
</evidence>
<dbReference type="GO" id="GO:0032153">
    <property type="term" value="C:cell division site"/>
    <property type="evidence" value="ECO:0007669"/>
    <property type="project" value="UniProtKB-UniRule"/>
</dbReference>
<evidence type="ECO:0000256" key="5">
    <source>
        <dbReference type="HAMAP-Rule" id="MF_02033"/>
    </source>
</evidence>
<organism evidence="8 9">
    <name type="scientific">Anaerobiospirillum thomasii</name>
    <dbReference type="NCBI Taxonomy" id="179995"/>
    <lineage>
        <taxon>Bacteria</taxon>
        <taxon>Pseudomonadati</taxon>
        <taxon>Pseudomonadota</taxon>
        <taxon>Gammaproteobacteria</taxon>
        <taxon>Aeromonadales</taxon>
        <taxon>Succinivibrionaceae</taxon>
        <taxon>Anaerobiospirillum</taxon>
    </lineage>
</organism>
<evidence type="ECO:0000256" key="1">
    <source>
        <dbReference type="ARBA" id="ARBA00022475"/>
    </source>
</evidence>
<protein>
    <recommendedName>
        <fullName evidence="5 6">Cell division protein FtsA</fullName>
    </recommendedName>
</protein>
<evidence type="ECO:0000313" key="9">
    <source>
        <dbReference type="Proteomes" id="UP000250086"/>
    </source>
</evidence>
<accession>A0A2X0V4B6</accession>
<sequence>MFKAKNTKDSVKNNSSRDTVVAIDIGSSKIRLIAGNIAEDGNLNITYYTERYSDGIISGAVSDLQRVSEILSEIVQQYESDNKTTLMHCNIGISGKHIDSKNERGDIVVPSGIVSAIDKSKAIEMARSVKVKDGNHIIHVIPQSYELDNNYMVSNPIDQYAMRLGVNAHIISCAESQENNFRAAIEKVSPNVEIDNVIFSGLASANAVLTEPQKELGVCLIDFGEGTVDVCVYDRNKLVATFSLDRGGRSITEAIASEFHIPLSYAEELKKQYGVAFAKYLSDEDYNQLYNINASFADGVENNVIVKRGRLAEVIQNALMDIFNSICNNIEYLARQSPDAYNLSVGFVLTGGMANLPGIDILASSGLQPDRDVDSTRLVGVKIGIPLGVEAKSELADPSMAVPIGLLRYMPVIESVHKEDGVQPNSKVGKMFRAVTDWWKKEF</sequence>
<dbReference type="CDD" id="cd24048">
    <property type="entry name" value="ASKHA_NBD_FtsA"/>
    <property type="match status" value="1"/>
</dbReference>
<dbReference type="PANTHER" id="PTHR32432">
    <property type="entry name" value="CELL DIVISION PROTEIN FTSA-RELATED"/>
    <property type="match status" value="1"/>
</dbReference>
<evidence type="ECO:0000313" key="8">
    <source>
        <dbReference type="EMBL" id="SPT69359.1"/>
    </source>
</evidence>
<dbReference type="Pfam" id="PF02491">
    <property type="entry name" value="SHS2_FTSA"/>
    <property type="match status" value="1"/>
</dbReference>
<comment type="subunit">
    <text evidence="5">Self-interacts. Interacts with FtsZ.</text>
</comment>